<dbReference type="PANTHER" id="PTHR19288">
    <property type="entry name" value="4-NITROPHENYLPHOSPHATASE-RELATED"/>
    <property type="match status" value="1"/>
</dbReference>
<dbReference type="NCBIfam" id="TIGR01549">
    <property type="entry name" value="HAD-SF-IA-v1"/>
    <property type="match status" value="1"/>
</dbReference>
<accession>A0A831RWL8</accession>
<evidence type="ECO:0000313" key="1">
    <source>
        <dbReference type="EMBL" id="HEC07051.1"/>
    </source>
</evidence>
<dbReference type="InterPro" id="IPR036412">
    <property type="entry name" value="HAD-like_sf"/>
</dbReference>
<organism evidence="1">
    <name type="scientific">Thiolapillus brandeum</name>
    <dbReference type="NCBI Taxonomy" id="1076588"/>
    <lineage>
        <taxon>Bacteria</taxon>
        <taxon>Pseudomonadati</taxon>
        <taxon>Pseudomonadota</taxon>
        <taxon>Gammaproteobacteria</taxon>
        <taxon>Chromatiales</taxon>
        <taxon>Sedimenticolaceae</taxon>
        <taxon>Thiolapillus</taxon>
    </lineage>
</organism>
<dbReference type="Proteomes" id="UP000886339">
    <property type="component" value="Unassembled WGS sequence"/>
</dbReference>
<dbReference type="GO" id="GO:0016791">
    <property type="term" value="F:phosphatase activity"/>
    <property type="evidence" value="ECO:0007669"/>
    <property type="project" value="TreeGrafter"/>
</dbReference>
<protein>
    <submittedName>
        <fullName evidence="1">HAD family hydrolase</fullName>
    </submittedName>
</protein>
<dbReference type="GO" id="GO:0005737">
    <property type="term" value="C:cytoplasm"/>
    <property type="evidence" value="ECO:0007669"/>
    <property type="project" value="TreeGrafter"/>
</dbReference>
<dbReference type="EMBL" id="DRLF01000324">
    <property type="protein sequence ID" value="HEC07051.1"/>
    <property type="molecule type" value="Genomic_DNA"/>
</dbReference>
<dbReference type="AlphaFoldDB" id="A0A831RWL8"/>
<dbReference type="PANTHER" id="PTHR19288:SF46">
    <property type="entry name" value="HALOACID DEHALOGENASE-LIKE HYDROLASE DOMAIN-CONTAINING PROTEIN 2"/>
    <property type="match status" value="1"/>
</dbReference>
<proteinExistence type="predicted"/>
<keyword evidence="1" id="KW-0378">Hydrolase</keyword>
<dbReference type="InterPro" id="IPR006439">
    <property type="entry name" value="HAD-SF_hydro_IA"/>
</dbReference>
<name>A0A831RWL8_9GAMM</name>
<comment type="caution">
    <text evidence="1">The sequence shown here is derived from an EMBL/GenBank/DDBJ whole genome shotgun (WGS) entry which is preliminary data.</text>
</comment>
<sequence>MPAFLLDMDGVLYHGDRVLPGARSFIKRIASVPHLFVTNNSAHTPAMVANKLLAMGFKGICQEQILTSAQATAMWLEKEQPGFRYYAVGGEGLQVALDARLIVTNPDTTVDGWCNGEHLVQPGGGALVAPFEAATGHQALVIGKPEPLLFQIAIARLGVNPGDCVMIGDRPDTDIAGAANAGMKTALVRTGRFLPGDSWPEQLPRPDWDTDSLSELTQLLEQAGLLPFT</sequence>
<reference evidence="1" key="1">
    <citation type="journal article" date="2020" name="mSystems">
        <title>Genome- and Community-Level Interaction Insights into Carbon Utilization and Element Cycling Functions of Hydrothermarchaeota in Hydrothermal Sediment.</title>
        <authorList>
            <person name="Zhou Z."/>
            <person name="Liu Y."/>
            <person name="Xu W."/>
            <person name="Pan J."/>
            <person name="Luo Z.H."/>
            <person name="Li M."/>
        </authorList>
    </citation>
    <scope>NUCLEOTIDE SEQUENCE [LARGE SCALE GENOMIC DNA]</scope>
    <source>
        <strain evidence="1">HyVt-458</strain>
    </source>
</reference>
<dbReference type="Pfam" id="PF13242">
    <property type="entry name" value="Hydrolase_like"/>
    <property type="match status" value="1"/>
</dbReference>
<dbReference type="InterPro" id="IPR006357">
    <property type="entry name" value="HAD-SF_hydro_IIA"/>
</dbReference>
<dbReference type="InterPro" id="IPR023214">
    <property type="entry name" value="HAD_sf"/>
</dbReference>
<dbReference type="SUPFAM" id="SSF56784">
    <property type="entry name" value="HAD-like"/>
    <property type="match status" value="1"/>
</dbReference>
<dbReference type="Pfam" id="PF13344">
    <property type="entry name" value="Hydrolase_6"/>
    <property type="match status" value="1"/>
</dbReference>
<gene>
    <name evidence="1" type="ORF">ENJ12_09375</name>
</gene>
<dbReference type="Gene3D" id="3.40.50.1000">
    <property type="entry name" value="HAD superfamily/HAD-like"/>
    <property type="match status" value="2"/>
</dbReference>